<accession>A0A8J2ZYY8</accession>
<dbReference type="NCBIfam" id="TIGR02954">
    <property type="entry name" value="Sig70_famx3"/>
    <property type="match status" value="1"/>
</dbReference>
<keyword evidence="3" id="KW-0731">Sigma factor</keyword>
<evidence type="ECO:0000256" key="4">
    <source>
        <dbReference type="ARBA" id="ARBA00023163"/>
    </source>
</evidence>
<dbReference type="InterPro" id="IPR013324">
    <property type="entry name" value="RNA_pol_sigma_r3/r4-like"/>
</dbReference>
<dbReference type="GO" id="GO:0006352">
    <property type="term" value="P:DNA-templated transcription initiation"/>
    <property type="evidence" value="ECO:0007669"/>
    <property type="project" value="InterPro"/>
</dbReference>
<organism evidence="7 8">
    <name type="scientific">Pullulanibacillus pueri</name>
    <dbReference type="NCBI Taxonomy" id="1437324"/>
    <lineage>
        <taxon>Bacteria</taxon>
        <taxon>Bacillati</taxon>
        <taxon>Bacillota</taxon>
        <taxon>Bacilli</taxon>
        <taxon>Bacillales</taxon>
        <taxon>Sporolactobacillaceae</taxon>
        <taxon>Pullulanibacillus</taxon>
    </lineage>
</organism>
<dbReference type="Gene3D" id="1.10.1740.10">
    <property type="match status" value="1"/>
</dbReference>
<dbReference type="GO" id="GO:0000428">
    <property type="term" value="C:DNA-directed RNA polymerase complex"/>
    <property type="evidence" value="ECO:0007669"/>
    <property type="project" value="UniProtKB-KW"/>
</dbReference>
<dbReference type="InterPro" id="IPR013249">
    <property type="entry name" value="RNA_pol_sigma70_r4_t2"/>
</dbReference>
<dbReference type="InterPro" id="IPR014300">
    <property type="entry name" value="RNA_pol_sigma-V"/>
</dbReference>
<reference evidence="7" key="2">
    <citation type="submission" date="2020-09" db="EMBL/GenBank/DDBJ databases">
        <authorList>
            <person name="Sun Q."/>
            <person name="Zhou Y."/>
        </authorList>
    </citation>
    <scope>NUCLEOTIDE SEQUENCE</scope>
    <source>
        <strain evidence="7">CGMCC 1.12777</strain>
    </source>
</reference>
<dbReference type="Proteomes" id="UP000656813">
    <property type="component" value="Unassembled WGS sequence"/>
</dbReference>
<dbReference type="InterPro" id="IPR007627">
    <property type="entry name" value="RNA_pol_sigma70_r2"/>
</dbReference>
<evidence type="ECO:0000259" key="5">
    <source>
        <dbReference type="Pfam" id="PF04542"/>
    </source>
</evidence>
<dbReference type="InterPro" id="IPR039425">
    <property type="entry name" value="RNA_pol_sigma-70-like"/>
</dbReference>
<dbReference type="Pfam" id="PF04542">
    <property type="entry name" value="Sigma70_r2"/>
    <property type="match status" value="1"/>
</dbReference>
<dbReference type="InterPro" id="IPR036388">
    <property type="entry name" value="WH-like_DNA-bd_sf"/>
</dbReference>
<protein>
    <submittedName>
        <fullName evidence="7">DNA-directed RNA polymerase sigma-70 factor</fullName>
    </submittedName>
</protein>
<dbReference type="CDD" id="cd06171">
    <property type="entry name" value="Sigma70_r4"/>
    <property type="match status" value="1"/>
</dbReference>
<sequence length="171" mass="20490">MAFRRKVKPPKDKMERTFEELIRQEKNKLYRIAFLYLKDKNDALEIVQETLFKAFRGKETLKEPQYFSTWITKILINTALDFINQKNRVQLLETIEKSNDRESVSLEEKIDLVNAIQRLKEPYKSVIILRYYRDFTIKQIAETLHYPEGTVKSYLHRGMGELKVDLKEDIK</sequence>
<feature type="domain" description="RNA polymerase sigma-70 region 2" evidence="5">
    <location>
        <begin position="21"/>
        <end position="88"/>
    </location>
</feature>
<dbReference type="Pfam" id="PF08281">
    <property type="entry name" value="Sigma70_r4_2"/>
    <property type="match status" value="1"/>
</dbReference>
<keyword evidence="8" id="KW-1185">Reference proteome</keyword>
<dbReference type="EMBL" id="BMFV01000033">
    <property type="protein sequence ID" value="GGH86611.1"/>
    <property type="molecule type" value="Genomic_DNA"/>
</dbReference>
<dbReference type="Gene3D" id="1.10.10.10">
    <property type="entry name" value="Winged helix-like DNA-binding domain superfamily/Winged helix DNA-binding domain"/>
    <property type="match status" value="1"/>
</dbReference>
<dbReference type="RefSeq" id="WP_229745632.1">
    <property type="nucleotide sequence ID" value="NZ_BMFV01000033.1"/>
</dbReference>
<comment type="similarity">
    <text evidence="1">Belongs to the sigma-70 factor family. ECF subfamily.</text>
</comment>
<evidence type="ECO:0000313" key="8">
    <source>
        <dbReference type="Proteomes" id="UP000656813"/>
    </source>
</evidence>
<keyword evidence="7" id="KW-0240">DNA-directed RNA polymerase</keyword>
<evidence type="ECO:0000256" key="2">
    <source>
        <dbReference type="ARBA" id="ARBA00023015"/>
    </source>
</evidence>
<dbReference type="InterPro" id="IPR013325">
    <property type="entry name" value="RNA_pol_sigma_r2"/>
</dbReference>
<evidence type="ECO:0000256" key="3">
    <source>
        <dbReference type="ARBA" id="ARBA00023082"/>
    </source>
</evidence>
<gene>
    <name evidence="7" type="ORF">GCM10007096_34720</name>
</gene>
<proteinExistence type="inferred from homology"/>
<dbReference type="SUPFAM" id="SSF88946">
    <property type="entry name" value="Sigma2 domain of RNA polymerase sigma factors"/>
    <property type="match status" value="1"/>
</dbReference>
<evidence type="ECO:0000259" key="6">
    <source>
        <dbReference type="Pfam" id="PF08281"/>
    </source>
</evidence>
<evidence type="ECO:0000256" key="1">
    <source>
        <dbReference type="ARBA" id="ARBA00010641"/>
    </source>
</evidence>
<name>A0A8J2ZYY8_9BACL</name>
<dbReference type="AlphaFoldDB" id="A0A8J2ZYY8"/>
<dbReference type="GO" id="GO:0016987">
    <property type="term" value="F:sigma factor activity"/>
    <property type="evidence" value="ECO:0007669"/>
    <property type="project" value="UniProtKB-KW"/>
</dbReference>
<dbReference type="NCBIfam" id="TIGR02937">
    <property type="entry name" value="sigma70-ECF"/>
    <property type="match status" value="1"/>
</dbReference>
<keyword evidence="4" id="KW-0804">Transcription</keyword>
<dbReference type="InterPro" id="IPR014284">
    <property type="entry name" value="RNA_pol_sigma-70_dom"/>
</dbReference>
<evidence type="ECO:0000313" key="7">
    <source>
        <dbReference type="EMBL" id="GGH86611.1"/>
    </source>
</evidence>
<reference evidence="7" key="1">
    <citation type="journal article" date="2014" name="Int. J. Syst. Evol. Microbiol.">
        <title>Complete genome sequence of Corynebacterium casei LMG S-19264T (=DSM 44701T), isolated from a smear-ripened cheese.</title>
        <authorList>
            <consortium name="US DOE Joint Genome Institute (JGI-PGF)"/>
            <person name="Walter F."/>
            <person name="Albersmeier A."/>
            <person name="Kalinowski J."/>
            <person name="Ruckert C."/>
        </authorList>
    </citation>
    <scope>NUCLEOTIDE SEQUENCE</scope>
    <source>
        <strain evidence="7">CGMCC 1.12777</strain>
    </source>
</reference>
<keyword evidence="2" id="KW-0805">Transcription regulation</keyword>
<dbReference type="GO" id="GO:0003677">
    <property type="term" value="F:DNA binding"/>
    <property type="evidence" value="ECO:0007669"/>
    <property type="project" value="InterPro"/>
</dbReference>
<feature type="domain" description="RNA polymerase sigma factor 70 region 4 type 2" evidence="6">
    <location>
        <begin position="112"/>
        <end position="160"/>
    </location>
</feature>
<dbReference type="PANTHER" id="PTHR43133">
    <property type="entry name" value="RNA POLYMERASE ECF-TYPE SIGMA FACTO"/>
    <property type="match status" value="1"/>
</dbReference>
<dbReference type="SUPFAM" id="SSF88659">
    <property type="entry name" value="Sigma3 and sigma4 domains of RNA polymerase sigma factors"/>
    <property type="match status" value="1"/>
</dbReference>
<comment type="caution">
    <text evidence="7">The sequence shown here is derived from an EMBL/GenBank/DDBJ whole genome shotgun (WGS) entry which is preliminary data.</text>
</comment>
<dbReference type="PANTHER" id="PTHR43133:SF51">
    <property type="entry name" value="RNA POLYMERASE SIGMA FACTOR"/>
    <property type="match status" value="1"/>
</dbReference>